<dbReference type="InterPro" id="IPR000504">
    <property type="entry name" value="RRM_dom"/>
</dbReference>
<feature type="domain" description="RRM" evidence="5">
    <location>
        <begin position="125"/>
        <end position="202"/>
    </location>
</feature>
<dbReference type="EMBL" id="BMAT01010042">
    <property type="protein sequence ID" value="GFS18943.1"/>
    <property type="molecule type" value="Genomic_DNA"/>
</dbReference>
<dbReference type="AlphaFoldDB" id="A0AAV4JAJ2"/>
<evidence type="ECO:0000259" key="5">
    <source>
        <dbReference type="PROSITE" id="PS50102"/>
    </source>
</evidence>
<dbReference type="Pfam" id="PF00076">
    <property type="entry name" value="RRM_1"/>
    <property type="match status" value="2"/>
</dbReference>
<comment type="caution">
    <text evidence="6">The sequence shown here is derived from an EMBL/GenBank/DDBJ whole genome shotgun (WGS) entry which is preliminary data.</text>
</comment>
<dbReference type="InterPro" id="IPR012677">
    <property type="entry name" value="Nucleotide-bd_a/b_plait_sf"/>
</dbReference>
<dbReference type="PANTHER" id="PTHR48026">
    <property type="entry name" value="HOMOLOGOUS TO DROSOPHILA SQD (SQUID) PROTEIN"/>
    <property type="match status" value="1"/>
</dbReference>
<keyword evidence="1" id="KW-0677">Repeat</keyword>
<evidence type="ECO:0000256" key="1">
    <source>
        <dbReference type="ARBA" id="ARBA00022737"/>
    </source>
</evidence>
<dbReference type="GO" id="GO:0071013">
    <property type="term" value="C:catalytic step 2 spliceosome"/>
    <property type="evidence" value="ECO:0007669"/>
    <property type="project" value="TreeGrafter"/>
</dbReference>
<dbReference type="Gene3D" id="3.30.70.330">
    <property type="match status" value="2"/>
</dbReference>
<evidence type="ECO:0000256" key="2">
    <source>
        <dbReference type="ARBA" id="ARBA00022884"/>
    </source>
</evidence>
<keyword evidence="6" id="KW-0687">Ribonucleoprotein</keyword>
<accession>A0AAV4JAJ2</accession>
<dbReference type="GO" id="GO:0000398">
    <property type="term" value="P:mRNA splicing, via spliceosome"/>
    <property type="evidence" value="ECO:0007669"/>
    <property type="project" value="TreeGrafter"/>
</dbReference>
<evidence type="ECO:0000313" key="7">
    <source>
        <dbReference type="Proteomes" id="UP000762676"/>
    </source>
</evidence>
<dbReference type="FunFam" id="3.30.70.330:FF:000040">
    <property type="entry name" value="Heterogeneous nuclear ribonucleoprotein A2/B1"/>
    <property type="match status" value="1"/>
</dbReference>
<feature type="compositionally biased region" description="Basic and acidic residues" evidence="4">
    <location>
        <begin position="98"/>
        <end position="116"/>
    </location>
</feature>
<protein>
    <submittedName>
        <fullName evidence="6">Heterogeneous nuclear ribonucleoprotein A1</fullName>
    </submittedName>
</protein>
<evidence type="ECO:0000256" key="4">
    <source>
        <dbReference type="SAM" id="MobiDB-lite"/>
    </source>
</evidence>
<keyword evidence="7" id="KW-1185">Reference proteome</keyword>
<sequence>MPGYQNKGYPPFPYKSGPRYGSGDGDPDPNSDQFRKLFIGGLSFESSEAGLRSYFEKWGDISDCVVMRDPQSKRSRGFGFITFKETDSVDEVQANRPHKVDDREVETKRAMPRDDPNINNQLTVEKMFVGGLKEDTTEEMIRNTFSEFGEIKNIELITDKNTGKTKGFCFVTFDDYDPVDKLVLKRRILLNTRKVELKKAFARGEMDPRGRMAAMNMNMNMGMPMGRGGRGDFFGGPGFGGGYGPGGGYGGPGYGYGGPGWQGYNDYNYGGNRNNFSGGNFGNSGGYSRR</sequence>
<keyword evidence="2 3" id="KW-0694">RNA-binding</keyword>
<dbReference type="GO" id="GO:0003730">
    <property type="term" value="F:mRNA 3'-UTR binding"/>
    <property type="evidence" value="ECO:0007669"/>
    <property type="project" value="TreeGrafter"/>
</dbReference>
<dbReference type="SUPFAM" id="SSF54928">
    <property type="entry name" value="RNA-binding domain, RBD"/>
    <property type="match status" value="2"/>
</dbReference>
<evidence type="ECO:0000313" key="6">
    <source>
        <dbReference type="EMBL" id="GFS18943.1"/>
    </source>
</evidence>
<feature type="domain" description="RRM" evidence="5">
    <location>
        <begin position="35"/>
        <end position="112"/>
    </location>
</feature>
<feature type="region of interest" description="Disordered" evidence="4">
    <location>
        <begin position="94"/>
        <end position="117"/>
    </location>
</feature>
<proteinExistence type="predicted"/>
<dbReference type="PROSITE" id="PS50102">
    <property type="entry name" value="RRM"/>
    <property type="match status" value="2"/>
</dbReference>
<feature type="region of interest" description="Disordered" evidence="4">
    <location>
        <begin position="1"/>
        <end position="33"/>
    </location>
</feature>
<dbReference type="PANTHER" id="PTHR48026:SF14">
    <property type="entry name" value="HETEROGENEOUS NUCLEAR RIBONUCLEOPROTEIN A1"/>
    <property type="match status" value="1"/>
</dbReference>
<evidence type="ECO:0000256" key="3">
    <source>
        <dbReference type="PROSITE-ProRule" id="PRU00176"/>
    </source>
</evidence>
<gene>
    <name evidence="6" type="ORF">ElyMa_005019300</name>
</gene>
<dbReference type="InterPro" id="IPR035979">
    <property type="entry name" value="RBD_domain_sf"/>
</dbReference>
<organism evidence="6 7">
    <name type="scientific">Elysia marginata</name>
    <dbReference type="NCBI Taxonomy" id="1093978"/>
    <lineage>
        <taxon>Eukaryota</taxon>
        <taxon>Metazoa</taxon>
        <taxon>Spiralia</taxon>
        <taxon>Lophotrochozoa</taxon>
        <taxon>Mollusca</taxon>
        <taxon>Gastropoda</taxon>
        <taxon>Heterobranchia</taxon>
        <taxon>Euthyneura</taxon>
        <taxon>Panpulmonata</taxon>
        <taxon>Sacoglossa</taxon>
        <taxon>Placobranchoidea</taxon>
        <taxon>Plakobranchidae</taxon>
        <taxon>Elysia</taxon>
    </lineage>
</organism>
<name>A0AAV4JAJ2_9GAST</name>
<reference evidence="6 7" key="1">
    <citation type="journal article" date="2021" name="Elife">
        <title>Chloroplast acquisition without the gene transfer in kleptoplastic sea slugs, Plakobranchus ocellatus.</title>
        <authorList>
            <person name="Maeda T."/>
            <person name="Takahashi S."/>
            <person name="Yoshida T."/>
            <person name="Shimamura S."/>
            <person name="Takaki Y."/>
            <person name="Nagai Y."/>
            <person name="Toyoda A."/>
            <person name="Suzuki Y."/>
            <person name="Arimoto A."/>
            <person name="Ishii H."/>
            <person name="Satoh N."/>
            <person name="Nishiyama T."/>
            <person name="Hasebe M."/>
            <person name="Maruyama T."/>
            <person name="Minagawa J."/>
            <person name="Obokata J."/>
            <person name="Shigenobu S."/>
        </authorList>
    </citation>
    <scope>NUCLEOTIDE SEQUENCE [LARGE SCALE GENOMIC DNA]</scope>
</reference>
<dbReference type="SMART" id="SM00360">
    <property type="entry name" value="RRM"/>
    <property type="match status" value="2"/>
</dbReference>
<dbReference type="Proteomes" id="UP000762676">
    <property type="component" value="Unassembled WGS sequence"/>
</dbReference>